<dbReference type="PANTHER" id="PTHR40763">
    <property type="entry name" value="MEMBRANE PROTEIN-RELATED"/>
    <property type="match status" value="1"/>
</dbReference>
<dbReference type="OrthoDB" id="2004788at2"/>
<protein>
    <recommendedName>
        <fullName evidence="2">DUF1707 domain-containing protein</fullName>
    </recommendedName>
</protein>
<evidence type="ECO:0000313" key="3">
    <source>
        <dbReference type="EMBL" id="OLF12154.1"/>
    </source>
</evidence>
<dbReference type="Proteomes" id="UP000185696">
    <property type="component" value="Unassembled WGS sequence"/>
</dbReference>
<keyword evidence="4" id="KW-1185">Reference proteome</keyword>
<keyword evidence="1" id="KW-0472">Membrane</keyword>
<dbReference type="EMBL" id="MSIF01000003">
    <property type="protein sequence ID" value="OLF12154.1"/>
    <property type="molecule type" value="Genomic_DNA"/>
</dbReference>
<comment type="caution">
    <text evidence="3">The sequence shown here is derived from an EMBL/GenBank/DDBJ whole genome shotgun (WGS) entry which is preliminary data.</text>
</comment>
<feature type="domain" description="DUF1707" evidence="2">
    <location>
        <begin position="9"/>
        <end position="61"/>
    </location>
</feature>
<keyword evidence="1" id="KW-0812">Transmembrane</keyword>
<reference evidence="3 4" key="1">
    <citation type="submission" date="2016-12" db="EMBL/GenBank/DDBJ databases">
        <title>The draft genome sequence of Actinophytocola xinjiangensis.</title>
        <authorList>
            <person name="Wang W."/>
            <person name="Yuan L."/>
        </authorList>
    </citation>
    <scope>NUCLEOTIDE SEQUENCE [LARGE SCALE GENOMIC DNA]</scope>
    <source>
        <strain evidence="3 4">CGMCC 4.4663</strain>
    </source>
</reference>
<accession>A0A7Z0WQZ5</accession>
<sequence>MGKAADAEIRISNAERDEAVATLGEHLSTGRLELPEYEQRCTRAIDARTRGELEELFTDLPAPHPDLSSATSPGELVRRAGQLVRDPTGKRAKNELAPTGGQAAAEAVAGLALIVGVPAAVLLTIFAGLWWLFIPVVGVLVVAGAIADALKKPKA</sequence>
<feature type="transmembrane region" description="Helical" evidence="1">
    <location>
        <begin position="129"/>
        <end position="150"/>
    </location>
</feature>
<dbReference type="AlphaFoldDB" id="A0A7Z0WQZ5"/>
<evidence type="ECO:0000256" key="1">
    <source>
        <dbReference type="SAM" id="Phobius"/>
    </source>
</evidence>
<name>A0A7Z0WQZ5_9PSEU</name>
<gene>
    <name evidence="3" type="ORF">BLA60_09100</name>
</gene>
<dbReference type="Pfam" id="PF08044">
    <property type="entry name" value="DUF1707"/>
    <property type="match status" value="1"/>
</dbReference>
<dbReference type="InterPro" id="IPR012551">
    <property type="entry name" value="DUF1707_SHOCT-like"/>
</dbReference>
<keyword evidence="1" id="KW-1133">Transmembrane helix</keyword>
<proteinExistence type="predicted"/>
<dbReference type="RefSeq" id="WP_075132345.1">
    <property type="nucleotide sequence ID" value="NZ_MSIF01000003.1"/>
</dbReference>
<evidence type="ECO:0000259" key="2">
    <source>
        <dbReference type="Pfam" id="PF08044"/>
    </source>
</evidence>
<evidence type="ECO:0000313" key="4">
    <source>
        <dbReference type="Proteomes" id="UP000185696"/>
    </source>
</evidence>
<feature type="transmembrane region" description="Helical" evidence="1">
    <location>
        <begin position="103"/>
        <end position="123"/>
    </location>
</feature>
<dbReference type="PANTHER" id="PTHR40763:SF5">
    <property type="entry name" value="MEMBRANE PROTEIN"/>
    <property type="match status" value="1"/>
</dbReference>
<organism evidence="3 4">
    <name type="scientific">Actinophytocola xinjiangensis</name>
    <dbReference type="NCBI Taxonomy" id="485602"/>
    <lineage>
        <taxon>Bacteria</taxon>
        <taxon>Bacillati</taxon>
        <taxon>Actinomycetota</taxon>
        <taxon>Actinomycetes</taxon>
        <taxon>Pseudonocardiales</taxon>
        <taxon>Pseudonocardiaceae</taxon>
    </lineage>
</organism>